<feature type="transmembrane region" description="Helical" evidence="7">
    <location>
        <begin position="260"/>
        <end position="278"/>
    </location>
</feature>
<keyword evidence="10" id="KW-1185">Reference proteome</keyword>
<keyword evidence="3 7" id="KW-0812">Transmembrane</keyword>
<protein>
    <recommendedName>
        <fullName evidence="8">MASE1 domain-containing protein</fullName>
    </recommendedName>
</protein>
<keyword evidence="5 7" id="KW-0472">Membrane</keyword>
<feature type="transmembrane region" description="Helical" evidence="7">
    <location>
        <begin position="42"/>
        <end position="62"/>
    </location>
</feature>
<comment type="caution">
    <text evidence="9">The sequence shown here is derived from an EMBL/GenBank/DDBJ whole genome shotgun (WGS) entry which is preliminary data.</text>
</comment>
<evidence type="ECO:0000256" key="3">
    <source>
        <dbReference type="ARBA" id="ARBA00022692"/>
    </source>
</evidence>
<dbReference type="Proteomes" id="UP000252914">
    <property type="component" value="Unassembled WGS sequence"/>
</dbReference>
<proteinExistence type="predicted"/>
<keyword evidence="2" id="KW-1003">Cell membrane</keyword>
<gene>
    <name evidence="9" type="ORF">DTL70_09025</name>
</gene>
<keyword evidence="4 7" id="KW-1133">Transmembrane helix</keyword>
<evidence type="ECO:0000313" key="9">
    <source>
        <dbReference type="EMBL" id="RCG25518.1"/>
    </source>
</evidence>
<reference evidence="9 10" key="1">
    <citation type="submission" date="2018-06" db="EMBL/GenBank/DDBJ databases">
        <title>Streptomyces reniochalinae sp. nov. and Streptomyces diacarnus sp. nov. from marine sponges.</title>
        <authorList>
            <person name="Li L."/>
        </authorList>
    </citation>
    <scope>NUCLEOTIDE SEQUENCE [LARGE SCALE GENOMIC DNA]</scope>
    <source>
        <strain evidence="9 10">LHW51701</strain>
    </source>
</reference>
<feature type="transmembrane region" description="Helical" evidence="7">
    <location>
        <begin position="145"/>
        <end position="166"/>
    </location>
</feature>
<evidence type="ECO:0000256" key="1">
    <source>
        <dbReference type="ARBA" id="ARBA00004651"/>
    </source>
</evidence>
<dbReference type="Pfam" id="PF05231">
    <property type="entry name" value="MASE1"/>
    <property type="match status" value="1"/>
</dbReference>
<evidence type="ECO:0000256" key="7">
    <source>
        <dbReference type="SAM" id="Phobius"/>
    </source>
</evidence>
<dbReference type="RefSeq" id="WP_114021347.1">
    <property type="nucleotide sequence ID" value="NZ_QOIN01000036.1"/>
</dbReference>
<evidence type="ECO:0000313" key="10">
    <source>
        <dbReference type="Proteomes" id="UP000252914"/>
    </source>
</evidence>
<feature type="transmembrane region" description="Helical" evidence="7">
    <location>
        <begin position="186"/>
        <end position="207"/>
    </location>
</feature>
<evidence type="ECO:0000256" key="2">
    <source>
        <dbReference type="ARBA" id="ARBA00022475"/>
    </source>
</evidence>
<dbReference type="EMBL" id="QOIN01000036">
    <property type="protein sequence ID" value="RCG25518.1"/>
    <property type="molecule type" value="Genomic_DNA"/>
</dbReference>
<feature type="domain" description="MASE1" evidence="8">
    <location>
        <begin position="47"/>
        <end position="319"/>
    </location>
</feature>
<organism evidence="9 10">
    <name type="scientific">Streptomyces diacarni</name>
    <dbReference type="NCBI Taxonomy" id="2800381"/>
    <lineage>
        <taxon>Bacteria</taxon>
        <taxon>Bacillati</taxon>
        <taxon>Actinomycetota</taxon>
        <taxon>Actinomycetes</taxon>
        <taxon>Kitasatosporales</taxon>
        <taxon>Streptomycetaceae</taxon>
        <taxon>Streptomyces</taxon>
    </lineage>
</organism>
<evidence type="ECO:0000256" key="5">
    <source>
        <dbReference type="ARBA" id="ARBA00023136"/>
    </source>
</evidence>
<evidence type="ECO:0000259" key="8">
    <source>
        <dbReference type="Pfam" id="PF05231"/>
    </source>
</evidence>
<feature type="region of interest" description="Disordered" evidence="6">
    <location>
        <begin position="1"/>
        <end position="30"/>
    </location>
</feature>
<accession>A0A367F573</accession>
<evidence type="ECO:0000256" key="4">
    <source>
        <dbReference type="ARBA" id="ARBA00022989"/>
    </source>
</evidence>
<dbReference type="InterPro" id="IPR007895">
    <property type="entry name" value="MASE1"/>
</dbReference>
<feature type="transmembrane region" description="Helical" evidence="7">
    <location>
        <begin position="111"/>
        <end position="133"/>
    </location>
</feature>
<feature type="transmembrane region" description="Helical" evidence="7">
    <location>
        <begin position="290"/>
        <end position="314"/>
    </location>
</feature>
<dbReference type="GO" id="GO:0005886">
    <property type="term" value="C:plasma membrane"/>
    <property type="evidence" value="ECO:0007669"/>
    <property type="project" value="UniProtKB-SubCell"/>
</dbReference>
<sequence>MSGVAPTHSTADRAPDPSPAPDGRARPERGTGRIRGRLVAGYVLRVVLIALGYYAGGLVGLLRHVTVEGATVTPFWPPTGIAVACLLLFGAGVWPGVTLGALLVVSGMGPLSLTAVGFIAGNTLAPLFSCALLRRIGFRADLNRFRDAVCLVFLGALLGMLVSATVGTLMTVAGDGLTLSDFWPVWSAWWAGDAVGVLVVTPLLLALRKLELPGDRAQVAEAVALAAATAALALLVTRSTISLLFLIYPLLVWAALRFQLAGAAVCTAILSVSATWAATDRAGIFARQDLIEGMITLQALNGSAALTALLLAAVTAERRNTQRRIAAACDDLAEMVDVLAPKGRGPRSFPAGGRTGQRHG</sequence>
<dbReference type="AlphaFoldDB" id="A0A367F573"/>
<name>A0A367F573_9ACTN</name>
<feature type="transmembrane region" description="Helical" evidence="7">
    <location>
        <begin position="219"/>
        <end position="248"/>
    </location>
</feature>
<feature type="transmembrane region" description="Helical" evidence="7">
    <location>
        <begin position="83"/>
        <end position="105"/>
    </location>
</feature>
<evidence type="ECO:0000256" key="6">
    <source>
        <dbReference type="SAM" id="MobiDB-lite"/>
    </source>
</evidence>
<comment type="subcellular location">
    <subcellularLocation>
        <location evidence="1">Cell membrane</location>
        <topology evidence="1">Multi-pass membrane protein</topology>
    </subcellularLocation>
</comment>